<organism evidence="10 11">
    <name type="scientific">Vreelandella sulfidaeris</name>
    <dbReference type="NCBI Taxonomy" id="115553"/>
    <lineage>
        <taxon>Bacteria</taxon>
        <taxon>Pseudomonadati</taxon>
        <taxon>Pseudomonadota</taxon>
        <taxon>Gammaproteobacteria</taxon>
        <taxon>Oceanospirillales</taxon>
        <taxon>Halomonadaceae</taxon>
        <taxon>Vreelandella</taxon>
    </lineage>
</organism>
<dbReference type="InterPro" id="IPR014729">
    <property type="entry name" value="Rossmann-like_a/b/a_fold"/>
</dbReference>
<dbReference type="GO" id="GO:0006523">
    <property type="term" value="P:alanine biosynthetic process"/>
    <property type="evidence" value="ECO:0007669"/>
    <property type="project" value="InterPro"/>
</dbReference>
<comment type="pathway">
    <text evidence="1 8">Cofactor biosynthesis; (R)-pantothenate biosynthesis; (R)-pantothenate from (R)-pantoate and beta-alanine: step 1/1.</text>
</comment>
<evidence type="ECO:0000256" key="2">
    <source>
        <dbReference type="ARBA" id="ARBA00009256"/>
    </source>
</evidence>
<feature type="binding site" evidence="9">
    <location>
        <position position="357"/>
    </location>
    <ligand>
        <name>substrate</name>
    </ligand>
</feature>
<name>A0A455U071_9GAMM</name>
<comment type="catalytic activity">
    <reaction evidence="9">
        <text>L-aspartate + H(+) = beta-alanine + CO2</text>
        <dbReference type="Rhea" id="RHEA:19497"/>
        <dbReference type="ChEBI" id="CHEBI:15378"/>
        <dbReference type="ChEBI" id="CHEBI:16526"/>
        <dbReference type="ChEBI" id="CHEBI:29991"/>
        <dbReference type="ChEBI" id="CHEBI:57966"/>
        <dbReference type="EC" id="4.1.1.11"/>
    </reaction>
</comment>
<evidence type="ECO:0000256" key="3">
    <source>
        <dbReference type="ARBA" id="ARBA00022598"/>
    </source>
</evidence>
<dbReference type="CDD" id="cd00560">
    <property type="entry name" value="PanC"/>
    <property type="match status" value="1"/>
</dbReference>
<dbReference type="GO" id="GO:0005524">
    <property type="term" value="F:ATP binding"/>
    <property type="evidence" value="ECO:0007669"/>
    <property type="project" value="UniProtKB-KW"/>
</dbReference>
<gene>
    <name evidence="9" type="primary">panD</name>
    <name evidence="8" type="synonym">panC</name>
    <name evidence="10" type="ORF">HSBAA_05580</name>
</gene>
<feature type="binding site" evidence="8">
    <location>
        <position position="178"/>
    </location>
    <ligand>
        <name>ATP</name>
        <dbReference type="ChEBI" id="CHEBI:30616"/>
    </ligand>
</feature>
<evidence type="ECO:0000256" key="4">
    <source>
        <dbReference type="ARBA" id="ARBA00022655"/>
    </source>
</evidence>
<dbReference type="HAMAP" id="MF_00446">
    <property type="entry name" value="PanD"/>
    <property type="match status" value="1"/>
</dbReference>
<dbReference type="GO" id="GO:0004068">
    <property type="term" value="F:aspartate 1-decarboxylase activity"/>
    <property type="evidence" value="ECO:0007669"/>
    <property type="project" value="UniProtKB-UniRule"/>
</dbReference>
<dbReference type="CDD" id="cd06919">
    <property type="entry name" value="Asp_decarbox"/>
    <property type="match status" value="1"/>
</dbReference>
<dbReference type="InterPro" id="IPR009010">
    <property type="entry name" value="Asp_de-COase-like_dom_sf"/>
</dbReference>
<dbReference type="UniPathway" id="UPA00028">
    <property type="reaction ID" value="UER00002"/>
</dbReference>
<dbReference type="EC" id="4.1.1.11" evidence="9"/>
<comment type="function">
    <text evidence="8">Catalyzes the condensation of pantoate with beta-alanine in an ATP-dependent reaction via a pantoyl-adenylate intermediate.</text>
</comment>
<dbReference type="Gene3D" id="3.30.1300.10">
    <property type="entry name" value="Pantoate-beta-alanine ligase, C-terminal domain"/>
    <property type="match status" value="1"/>
</dbReference>
<comment type="subcellular location">
    <subcellularLocation>
        <location evidence="8">Cytoplasm</location>
    </subcellularLocation>
</comment>
<accession>A0A455U071</accession>
<protein>
    <recommendedName>
        <fullName evidence="9">Aspartate 1-decarboxylase</fullName>
        <ecNumber evidence="9">4.1.1.11</ecNumber>
    </recommendedName>
    <alternativeName>
        <fullName evidence="9">Aspartate alpha-decarboxylase</fullName>
    </alternativeName>
    <component>
        <recommendedName>
            <fullName evidence="9">Aspartate 1-decarboxylase beta chain</fullName>
        </recommendedName>
    </component>
    <component>
        <recommendedName>
            <fullName evidence="9">Aspartate 1-decarboxylase alpha chain</fullName>
        </recommendedName>
    </component>
</protein>
<dbReference type="AlphaFoldDB" id="A0A455U071"/>
<feature type="binding site" evidence="9">
    <location>
        <begin position="373"/>
        <end position="375"/>
    </location>
    <ligand>
        <name>substrate</name>
    </ligand>
</feature>
<dbReference type="Pfam" id="PF02569">
    <property type="entry name" value="Pantoate_ligase"/>
    <property type="match status" value="1"/>
</dbReference>
<evidence type="ECO:0000256" key="5">
    <source>
        <dbReference type="ARBA" id="ARBA00022741"/>
    </source>
</evidence>
<keyword evidence="8" id="KW-0963">Cytoplasm</keyword>
<feature type="active site" description="Schiff-base intermediate with substrate; via pyruvic acid" evidence="9">
    <location>
        <position position="325"/>
    </location>
</feature>
<evidence type="ECO:0000256" key="9">
    <source>
        <dbReference type="HAMAP-Rule" id="MF_00446"/>
    </source>
</evidence>
<feature type="binding site" evidence="8">
    <location>
        <position position="61"/>
    </location>
    <ligand>
        <name>beta-alanine</name>
        <dbReference type="ChEBI" id="CHEBI:57966"/>
    </ligand>
</feature>
<dbReference type="PANTHER" id="PTHR21299">
    <property type="entry name" value="CYTIDYLATE KINASE/PANTOATE-BETA-ALANINE LIGASE"/>
    <property type="match status" value="1"/>
</dbReference>
<dbReference type="Gene3D" id="2.40.40.20">
    <property type="match status" value="1"/>
</dbReference>
<comment type="PTM">
    <text evidence="9">Is synthesized initially as an inactive proenzyme, which is activated by self-cleavage at a specific serine bond to produce a beta-subunit with a hydroxyl group at its C-terminus and an alpha-subunit with a pyruvoyl group at its N-terminus.</text>
</comment>
<comment type="function">
    <text evidence="9">Catalyzes the pyruvoyl-dependent decarboxylation of aspartate to produce beta-alanine.</text>
</comment>
<feature type="binding site" evidence="8">
    <location>
        <begin position="186"/>
        <end position="189"/>
    </location>
    <ligand>
        <name>ATP</name>
        <dbReference type="ChEBI" id="CHEBI:30616"/>
    </ligand>
</feature>
<feature type="active site" description="Proton donor" evidence="8">
    <location>
        <position position="37"/>
    </location>
</feature>
<comment type="subunit">
    <text evidence="8">Homodimer.</text>
</comment>
<feature type="binding site" evidence="8">
    <location>
        <position position="61"/>
    </location>
    <ligand>
        <name>(R)-pantoate</name>
        <dbReference type="ChEBI" id="CHEBI:15980"/>
    </ligand>
</feature>
<feature type="binding site" evidence="8">
    <location>
        <begin position="149"/>
        <end position="152"/>
    </location>
    <ligand>
        <name>ATP</name>
        <dbReference type="ChEBI" id="CHEBI:30616"/>
    </ligand>
</feature>
<keyword evidence="3 8" id="KW-0436">Ligase</keyword>
<keyword evidence="9" id="KW-0704">Schiff base</keyword>
<dbReference type="Pfam" id="PF02261">
    <property type="entry name" value="Asp_decarbox"/>
    <property type="match status" value="1"/>
</dbReference>
<dbReference type="Proteomes" id="UP000320231">
    <property type="component" value="Chromosome"/>
</dbReference>
<feature type="modified residue" description="Pyruvic acid (Ser)" evidence="9">
    <location>
        <position position="325"/>
    </location>
</feature>
<reference evidence="10 11" key="1">
    <citation type="journal article" date="2019" name="Microbiol. Resour. Announc.">
        <title>Complete Genome Sequence of Halomonas sulfidaeris Strain Esulfide1 Isolated from a Metal Sulfide Rock at a Depth of 2,200 Meters, Obtained Using Nanopore Sequencing.</title>
        <authorList>
            <person name="Saito M."/>
            <person name="Nishigata A."/>
            <person name="Galipon J."/>
            <person name="Arakawa K."/>
        </authorList>
    </citation>
    <scope>NUCLEOTIDE SEQUENCE [LARGE SCALE GENOMIC DNA]</scope>
    <source>
        <strain evidence="10 11">ATCC BAA-803</strain>
    </source>
</reference>
<dbReference type="SUPFAM" id="SSF50692">
    <property type="entry name" value="ADC-like"/>
    <property type="match status" value="1"/>
</dbReference>
<dbReference type="PANTHER" id="PTHR21299:SF1">
    <property type="entry name" value="PANTOATE--BETA-ALANINE LIGASE"/>
    <property type="match status" value="1"/>
</dbReference>
<comment type="catalytic activity">
    <reaction evidence="7 8">
        <text>(R)-pantoate + beta-alanine + ATP = (R)-pantothenate + AMP + diphosphate + H(+)</text>
        <dbReference type="Rhea" id="RHEA:10912"/>
        <dbReference type="ChEBI" id="CHEBI:15378"/>
        <dbReference type="ChEBI" id="CHEBI:15980"/>
        <dbReference type="ChEBI" id="CHEBI:29032"/>
        <dbReference type="ChEBI" id="CHEBI:30616"/>
        <dbReference type="ChEBI" id="CHEBI:33019"/>
        <dbReference type="ChEBI" id="CHEBI:57966"/>
        <dbReference type="ChEBI" id="CHEBI:456215"/>
        <dbReference type="EC" id="6.3.2.1"/>
    </reaction>
</comment>
<keyword evidence="9" id="KW-0068">Autocatalytic cleavage</keyword>
<dbReference type="InterPro" id="IPR003190">
    <property type="entry name" value="Asp_decarbox"/>
</dbReference>
<comment type="pathway">
    <text evidence="9">Cofactor biosynthesis; (R)-pantothenate biosynthesis; beta-alanine from L-aspartate: step 1/1.</text>
</comment>
<evidence type="ECO:0000256" key="1">
    <source>
        <dbReference type="ARBA" id="ARBA00004990"/>
    </source>
</evidence>
<keyword evidence="5 8" id="KW-0547">Nucleotide-binding</keyword>
<dbReference type="HAMAP" id="MF_00158">
    <property type="entry name" value="PanC"/>
    <property type="match status" value="1"/>
</dbReference>
<keyword evidence="4 8" id="KW-0566">Pantothenate biosynthesis</keyword>
<keyword evidence="9" id="KW-0865">Zymogen</keyword>
<dbReference type="GO" id="GO:0015940">
    <property type="term" value="P:pantothenate biosynthetic process"/>
    <property type="evidence" value="ECO:0007669"/>
    <property type="project" value="UniProtKB-UniRule"/>
</dbReference>
<feature type="binding site" evidence="8">
    <location>
        <begin position="30"/>
        <end position="37"/>
    </location>
    <ligand>
        <name>ATP</name>
        <dbReference type="ChEBI" id="CHEBI:30616"/>
    </ligand>
</feature>
<keyword evidence="6 8" id="KW-0067">ATP-binding</keyword>
<comment type="miscellaneous">
    <text evidence="8">The reaction proceeds by a bi uni uni bi ping pong mechanism.</text>
</comment>
<feature type="chain" id="PRO_5023500860" description="Aspartate 1-decarboxylase alpha chain" evidence="9">
    <location>
        <begin position="325"/>
        <end position="426"/>
    </location>
</feature>
<comment type="subunit">
    <text evidence="9">Heterooctamer of four alpha and four beta subunits.</text>
</comment>
<evidence type="ECO:0000313" key="11">
    <source>
        <dbReference type="Proteomes" id="UP000320231"/>
    </source>
</evidence>
<feature type="active site" description="Proton donor" evidence="9">
    <location>
        <position position="358"/>
    </location>
</feature>
<dbReference type="NCBIfam" id="TIGR00018">
    <property type="entry name" value="panC"/>
    <property type="match status" value="1"/>
</dbReference>
<evidence type="ECO:0000256" key="6">
    <source>
        <dbReference type="ARBA" id="ARBA00022840"/>
    </source>
</evidence>
<evidence type="ECO:0000256" key="7">
    <source>
        <dbReference type="ARBA" id="ARBA00048258"/>
    </source>
</evidence>
<sequence length="426" mass="46573">MRTLREIDQLRSTLQEHRQRGQRIALVPTMGNLHAGHLALVACARQHADIVVSSLFVNPMQFGPGEDLDGYPRTFDADQAQLIKAGCDVLFAPAVSSLYPNGLDAQTRVHVPMVGEGLCGGSRPGHFDGVSTVVSMLFNLVQPDIACFGEKDYQQLAVIRKLVRDLHMPVEIIGVPIVRAEDGLALSSRNGYLNSEERAKAPALYRTLCTLRSALERGESIEKVLHQGNTTLYDAGFTPDYLELRDTMLGPVSSTTRQAILLAAAKLGPARLIDNLLFNSRLALSVVTENNQTSGHKGIHMHTIMLKAKLHMARVTHAVLNYEGSCAIDGDLLDLAGIRENEQIQIYNVENGERFTTYAIRGEEGSKLISINGAAAHLAAPGHRIIICSYAHYSNTELETHQPALVYLQEGNHVSHTSNIIPVQLA</sequence>
<keyword evidence="9" id="KW-0670">Pyruvate</keyword>
<evidence type="ECO:0000313" key="10">
    <source>
        <dbReference type="EMBL" id="BBI59252.1"/>
    </source>
</evidence>
<feature type="binding site" evidence="8">
    <location>
        <position position="155"/>
    </location>
    <ligand>
        <name>(R)-pantoate</name>
        <dbReference type="ChEBI" id="CHEBI:15980"/>
    </ligand>
</feature>
<dbReference type="Gene3D" id="3.40.50.620">
    <property type="entry name" value="HUPs"/>
    <property type="match status" value="1"/>
</dbReference>
<comment type="cofactor">
    <cofactor evidence="9">
        <name>pyruvate</name>
        <dbReference type="ChEBI" id="CHEBI:15361"/>
    </cofactor>
    <text evidence="9">Binds 1 pyruvoyl group covalently per subunit.</text>
</comment>
<evidence type="ECO:0000256" key="8">
    <source>
        <dbReference type="HAMAP-Rule" id="MF_00158"/>
    </source>
</evidence>
<dbReference type="GO" id="GO:0005829">
    <property type="term" value="C:cytosol"/>
    <property type="evidence" value="ECO:0007669"/>
    <property type="project" value="TreeGrafter"/>
</dbReference>
<dbReference type="FunFam" id="3.40.50.620:FF:000013">
    <property type="entry name" value="Pantothenate synthetase"/>
    <property type="match status" value="1"/>
</dbReference>
<dbReference type="KEGG" id="hsr:HSBAA_05580"/>
<comment type="similarity">
    <text evidence="9">Belongs to the PanD family.</text>
</comment>
<keyword evidence="9" id="KW-0210">Decarboxylase</keyword>
<dbReference type="SUPFAM" id="SSF52374">
    <property type="entry name" value="Nucleotidylyl transferase"/>
    <property type="match status" value="1"/>
</dbReference>
<keyword evidence="9" id="KW-0456">Lyase</keyword>
<proteinExistence type="inferred from homology"/>
<comment type="similarity">
    <text evidence="2 8">Belongs to the pantothenate synthetase family.</text>
</comment>
<dbReference type="InterPro" id="IPR042176">
    <property type="entry name" value="Pantoate_ligase_C"/>
</dbReference>
<feature type="chain" id="PRO_5023500861" description="Aspartate 1-decarboxylase beta chain" evidence="9">
    <location>
        <begin position="1"/>
        <end position="324"/>
    </location>
</feature>
<dbReference type="InterPro" id="IPR003721">
    <property type="entry name" value="Pantoate_ligase"/>
</dbReference>
<dbReference type="GO" id="GO:0004592">
    <property type="term" value="F:pantoate-beta-alanine ligase activity"/>
    <property type="evidence" value="ECO:0007669"/>
    <property type="project" value="UniProtKB-UniRule"/>
</dbReference>
<dbReference type="EMBL" id="AP019514">
    <property type="protein sequence ID" value="BBI59252.1"/>
    <property type="molecule type" value="Genomic_DNA"/>
</dbReference>
<dbReference type="NCBIfam" id="TIGR00223">
    <property type="entry name" value="panD"/>
    <property type="match status" value="1"/>
</dbReference>